<dbReference type="AlphaFoldDB" id="A0A2P2PTH3"/>
<dbReference type="EMBL" id="GGEC01077562">
    <property type="protein sequence ID" value="MBX58046.1"/>
    <property type="molecule type" value="Transcribed_RNA"/>
</dbReference>
<organism evidence="1">
    <name type="scientific">Rhizophora mucronata</name>
    <name type="common">Asiatic mangrove</name>
    <dbReference type="NCBI Taxonomy" id="61149"/>
    <lineage>
        <taxon>Eukaryota</taxon>
        <taxon>Viridiplantae</taxon>
        <taxon>Streptophyta</taxon>
        <taxon>Embryophyta</taxon>
        <taxon>Tracheophyta</taxon>
        <taxon>Spermatophyta</taxon>
        <taxon>Magnoliopsida</taxon>
        <taxon>eudicotyledons</taxon>
        <taxon>Gunneridae</taxon>
        <taxon>Pentapetalae</taxon>
        <taxon>rosids</taxon>
        <taxon>fabids</taxon>
        <taxon>Malpighiales</taxon>
        <taxon>Rhizophoraceae</taxon>
        <taxon>Rhizophora</taxon>
    </lineage>
</organism>
<accession>A0A2P2PTH3</accession>
<protein>
    <submittedName>
        <fullName evidence="1">Uncharacterized protein</fullName>
    </submittedName>
</protein>
<proteinExistence type="predicted"/>
<sequence length="58" mass="6888">MKLDPLWFKQRQNCNFKMVVEFMESSHVESTTHSLHMLVDIHLHGTEITLQIFSKSEK</sequence>
<reference evidence="1" key="1">
    <citation type="submission" date="2018-02" db="EMBL/GenBank/DDBJ databases">
        <title>Rhizophora mucronata_Transcriptome.</title>
        <authorList>
            <person name="Meera S.P."/>
            <person name="Sreeshan A."/>
            <person name="Augustine A."/>
        </authorList>
    </citation>
    <scope>NUCLEOTIDE SEQUENCE</scope>
    <source>
        <tissue evidence="1">Leaf</tissue>
    </source>
</reference>
<name>A0A2P2PTH3_RHIMU</name>
<evidence type="ECO:0000313" key="1">
    <source>
        <dbReference type="EMBL" id="MBX58046.1"/>
    </source>
</evidence>